<feature type="compositionally biased region" description="Basic and acidic residues" evidence="23">
    <location>
        <begin position="582"/>
        <end position="593"/>
    </location>
</feature>
<evidence type="ECO:0000256" key="18">
    <source>
        <dbReference type="ARBA" id="ARBA00049790"/>
    </source>
</evidence>
<dbReference type="GO" id="GO:0005730">
    <property type="term" value="C:nucleolus"/>
    <property type="evidence" value="ECO:0007669"/>
    <property type="project" value="UniProtKB-SubCell"/>
</dbReference>
<evidence type="ECO:0000256" key="8">
    <source>
        <dbReference type="ARBA" id="ARBA00022679"/>
    </source>
</evidence>
<evidence type="ECO:0000256" key="17">
    <source>
        <dbReference type="ARBA" id="ARBA00049075"/>
    </source>
</evidence>
<sequence>DLDWDRYWSANGEAIVWTSWVAKYGNYIDPTYQHRSLEQGDDTWFNCDPVKGTPTSERRNTFEGLLTAINEENEPRSTPVEDAYDSAQLSRREEFILAEADTVGGDSSTGGSWCTDDLSEDYFRLRSASRSSGRTSLVTDSLTNVTPITISELSEESSGANSFVSSSESVSSNDLQWQQLWLEHFNEQYNQCYEVFISKYTLAEITPPTASEIFSDSVFTEEGSTKIEEDTVCSEEKEADLGVQQTVYVKQAANDGERFRDQKVIAREENKENIEHSQTKSGRNSKKRGGRKNNKTENGFVRETQSVGYLLSSLRSLCMDHHPSTADESNDHEENDSVHLDFTNSVLEESINSKTHMADNMDQVTLASEDNRGVDEQTDNNLPLVINPQLLPTTNTSDVSSNSCCDNLKEFSVRSCHYHGEDAGGRSTASSDVVTVINSEETAITAAEKKQLKRSHDKDDPSLDRIKGAFTLMGFVFKPPPTIDSDSNDNASSSSKKSKPRVTKAHIVYRKKNIRSHNRTLNMKSIQPRHIRFGEDGLPLGESVKALDSVSFADSPMVSARPLLPQNVPISASMTSPSSILHQDEEFSEKDDSTDGTDVDMSPLSSSPRQKFSTFTEYETANMAFLDGEEREALRKCKRKLRSKRLRKQAWPKEIQENNKLVKYWYKRYRLFSKFDQGIKLDQESWYSVTPEKISKHTAERCRCDVIIDACCGAGGNTIQFAFTCERVIAVDIDPVKIELARHNAKVYGVEDRIEFIVGDFMKLAPKLAADVVFLSPPWGGPEYFSNKEYNLDQIEIKGGGEEIYKLATGITTNICYYLPKNINTDQLLKLAEPGGAVEVEQNFLDKKLVAVTAYFGELVETL</sequence>
<evidence type="ECO:0000256" key="12">
    <source>
        <dbReference type="ARBA" id="ARBA00023242"/>
    </source>
</evidence>
<dbReference type="Gene3D" id="3.40.50.150">
    <property type="entry name" value="Vaccinia Virus protein VP39"/>
    <property type="match status" value="1"/>
</dbReference>
<dbReference type="PANTHER" id="PTHR14741">
    <property type="entry name" value="S-ADENOSYLMETHIONINE-DEPENDENT METHYLTRANSFERASE RELATED"/>
    <property type="match status" value="1"/>
</dbReference>
<evidence type="ECO:0000256" key="20">
    <source>
        <dbReference type="ARBA" id="ARBA00064494"/>
    </source>
</evidence>
<evidence type="ECO:0000256" key="4">
    <source>
        <dbReference type="ARBA" id="ARBA00018517"/>
    </source>
</evidence>
<comment type="catalytic activity">
    <reaction evidence="14">
        <text>a 5'-end (N(2),N(7)-dimethyl 5'-triphosphoguanosine)-ribonucleoside in snoRNA + S-adenosyl-L-methionine = a 5'-end (N(2),N(2),N(7)-trimethyl 5'-triphosphoguanosine)-ribonucleoside in snoRNA + S-adenosyl-L-homocysteine + H(+)</text>
        <dbReference type="Rhea" id="RHEA:78507"/>
        <dbReference type="Rhea" id="RHEA-COMP:19088"/>
        <dbReference type="Rhea" id="RHEA-COMP:19090"/>
        <dbReference type="ChEBI" id="CHEBI:15378"/>
        <dbReference type="ChEBI" id="CHEBI:57856"/>
        <dbReference type="ChEBI" id="CHEBI:59789"/>
        <dbReference type="ChEBI" id="CHEBI:167623"/>
        <dbReference type="ChEBI" id="CHEBI:172880"/>
    </reaction>
    <physiologicalReaction direction="left-to-right" evidence="14">
        <dbReference type="Rhea" id="RHEA:78508"/>
    </physiologicalReaction>
</comment>
<keyword evidence="12" id="KW-0539">Nucleus</keyword>
<dbReference type="SUPFAM" id="SSF53335">
    <property type="entry name" value="S-adenosyl-L-methionine-dependent methyltransferases"/>
    <property type="match status" value="1"/>
</dbReference>
<evidence type="ECO:0000256" key="3">
    <source>
        <dbReference type="ARBA" id="ARBA00004604"/>
    </source>
</evidence>
<comment type="subcellular location">
    <subcellularLocation>
        <location evidence="2">Cytoplasm</location>
    </subcellularLocation>
    <subcellularLocation>
        <location evidence="1">Nucleus</location>
        <location evidence="1">Cajal body</location>
    </subcellularLocation>
    <subcellularLocation>
        <location evidence="3">Nucleus</location>
        <location evidence="3">Nucleolus</location>
    </subcellularLocation>
</comment>
<comment type="catalytic activity">
    <reaction evidence="15">
        <text>a 5'-end (N(7)-methyl 5'-triphosphoguanosine)-ribonucleoside in snoRNA + S-adenosyl-L-methionine = a 5'-end (N(2),N(7)-dimethyl 5'-triphosphoguanosine)-ribonucleoside in snoRNA + S-adenosyl-L-homocysteine + H(+)</text>
        <dbReference type="Rhea" id="RHEA:78475"/>
        <dbReference type="Rhea" id="RHEA-COMP:19086"/>
        <dbReference type="Rhea" id="RHEA-COMP:19088"/>
        <dbReference type="ChEBI" id="CHEBI:15378"/>
        <dbReference type="ChEBI" id="CHEBI:57856"/>
        <dbReference type="ChEBI" id="CHEBI:59789"/>
        <dbReference type="ChEBI" id="CHEBI:156461"/>
        <dbReference type="ChEBI" id="CHEBI:172880"/>
    </reaction>
    <physiologicalReaction direction="left-to-right" evidence="15">
        <dbReference type="Rhea" id="RHEA:78476"/>
    </physiologicalReaction>
</comment>
<accession>A0A0N7Z8M9</accession>
<dbReference type="CDD" id="cd02440">
    <property type="entry name" value="AdoMet_MTases"/>
    <property type="match status" value="1"/>
</dbReference>
<feature type="compositionally biased region" description="Basic residues" evidence="23">
    <location>
        <begin position="283"/>
        <end position="293"/>
    </location>
</feature>
<evidence type="ECO:0000313" key="24">
    <source>
        <dbReference type="EMBL" id="JAI53696.1"/>
    </source>
</evidence>
<dbReference type="Pfam" id="PF09445">
    <property type="entry name" value="Methyltransf_15"/>
    <property type="match status" value="1"/>
</dbReference>
<keyword evidence="8" id="KW-0808">Transferase</keyword>
<comment type="catalytic activity">
    <reaction evidence="16">
        <text>a 5'-end (N(2),N(7)-dimethyl 5'-triphosphoguanosine)-ribonucleoside in snRNA + S-adenosyl-L-methionine = a 5'-end (N(2),N(2),N(7)-trimethyl 5'-triphosphoguanosine)-ribonucleoside in snRNA + S-adenosyl-L-homocysteine + H(+)</text>
        <dbReference type="Rhea" id="RHEA:78479"/>
        <dbReference type="Rhea" id="RHEA-COMP:19087"/>
        <dbReference type="Rhea" id="RHEA-COMP:19089"/>
        <dbReference type="ChEBI" id="CHEBI:15378"/>
        <dbReference type="ChEBI" id="CHEBI:57856"/>
        <dbReference type="ChEBI" id="CHEBI:59789"/>
        <dbReference type="ChEBI" id="CHEBI:167623"/>
        <dbReference type="ChEBI" id="CHEBI:172880"/>
    </reaction>
    <physiologicalReaction direction="left-to-right" evidence="16">
        <dbReference type="Rhea" id="RHEA:78480"/>
    </physiologicalReaction>
</comment>
<reference evidence="24" key="1">
    <citation type="journal article" date="2016" name="PLoS Negl. Trop. Dis.">
        <title>A Deep Insight into the Sialome of Rhodnius neglectus, a Vector of Chagas Disease.</title>
        <authorList>
            <person name="Santiago P.B."/>
            <person name="Assumpcao T.C."/>
            <person name="Araujo C.N."/>
            <person name="Bastos I.M."/>
            <person name="Neves D."/>
            <person name="Silva I.G."/>
            <person name="Charneau S."/>
            <person name="Queiroz R.M."/>
            <person name="Raiol T."/>
            <person name="Oliveira J.V."/>
            <person name="Sousa M.V."/>
            <person name="Calvo E."/>
            <person name="Ribeiro J.M."/>
            <person name="Santana J.M."/>
        </authorList>
    </citation>
    <scope>NUCLEOTIDE SEQUENCE</scope>
    <source>
        <tissue evidence="24">Salivary glands</tissue>
    </source>
</reference>
<keyword evidence="5" id="KW-0963">Cytoplasm</keyword>
<dbReference type="EMBL" id="GDKW01002899">
    <property type="protein sequence ID" value="JAI53696.1"/>
    <property type="molecule type" value="mRNA"/>
</dbReference>
<dbReference type="FunFam" id="3.40.50.150:FF:000066">
    <property type="entry name" value="Trimethylguanosine synthase 1"/>
    <property type="match status" value="1"/>
</dbReference>
<evidence type="ECO:0000256" key="2">
    <source>
        <dbReference type="ARBA" id="ARBA00004496"/>
    </source>
</evidence>
<name>A0A0N7Z8M9_9HEMI</name>
<evidence type="ECO:0000256" key="19">
    <source>
        <dbReference type="ARBA" id="ARBA00057179"/>
    </source>
</evidence>
<feature type="compositionally biased region" description="Polar residues" evidence="23">
    <location>
        <begin position="569"/>
        <end position="581"/>
    </location>
</feature>
<evidence type="ECO:0000256" key="6">
    <source>
        <dbReference type="ARBA" id="ARBA00022553"/>
    </source>
</evidence>
<evidence type="ECO:0000256" key="10">
    <source>
        <dbReference type="ARBA" id="ARBA00023015"/>
    </source>
</evidence>
<keyword evidence="7" id="KW-0489">Methyltransferase</keyword>
<evidence type="ECO:0000256" key="23">
    <source>
        <dbReference type="SAM" id="MobiDB-lite"/>
    </source>
</evidence>
<feature type="region of interest" description="Disordered" evidence="23">
    <location>
        <begin position="260"/>
        <end position="300"/>
    </location>
</feature>
<evidence type="ECO:0000256" key="22">
    <source>
        <dbReference type="ARBA" id="ARBA00081504"/>
    </source>
</evidence>
<feature type="region of interest" description="Disordered" evidence="23">
    <location>
        <begin position="569"/>
        <end position="610"/>
    </location>
</feature>
<evidence type="ECO:0000256" key="11">
    <source>
        <dbReference type="ARBA" id="ARBA00023163"/>
    </source>
</evidence>
<dbReference type="GO" id="GO:0015030">
    <property type="term" value="C:Cajal body"/>
    <property type="evidence" value="ECO:0007669"/>
    <property type="project" value="UniProtKB-SubCell"/>
</dbReference>
<evidence type="ECO:0000256" key="15">
    <source>
        <dbReference type="ARBA" id="ARBA00048740"/>
    </source>
</evidence>
<evidence type="ECO:0000256" key="9">
    <source>
        <dbReference type="ARBA" id="ARBA00022691"/>
    </source>
</evidence>
<dbReference type="GO" id="GO:0071164">
    <property type="term" value="F:RNA cap trimethylguanosine synthase activity"/>
    <property type="evidence" value="ECO:0007669"/>
    <property type="project" value="TreeGrafter"/>
</dbReference>
<dbReference type="PANTHER" id="PTHR14741:SF32">
    <property type="entry name" value="TRIMETHYLGUANOSINE SYNTHASE"/>
    <property type="match status" value="1"/>
</dbReference>
<dbReference type="AlphaFoldDB" id="A0A0N7Z8M9"/>
<dbReference type="GO" id="GO:0005737">
    <property type="term" value="C:cytoplasm"/>
    <property type="evidence" value="ECO:0007669"/>
    <property type="project" value="UniProtKB-SubCell"/>
</dbReference>
<evidence type="ECO:0000256" key="1">
    <source>
        <dbReference type="ARBA" id="ARBA00004408"/>
    </source>
</evidence>
<keyword evidence="9" id="KW-0949">S-adenosyl-L-methionine</keyword>
<keyword evidence="6" id="KW-0597">Phosphoprotein</keyword>
<comment type="function">
    <text evidence="19">Catalyzes the 2 serial methylation steps for the conversion of the 7-monomethylguanosine (m(7)G) caps of snRNAs and snoRNAs to a 2,2,7-trimethylguanosine (m(2,2,7)G) cap structure. The enzyme is specific for guanine, and N7 methylation must precede N2 methylation. Hypermethylation of the m7G cap of U snRNAs leads to their concentration in nuclear foci, their colocalization with coilin and the formation of canonical Cajal bodies (CBs). Plays a role in transcriptional regulation.</text>
</comment>
<evidence type="ECO:0000256" key="21">
    <source>
        <dbReference type="ARBA" id="ARBA00079339"/>
    </source>
</evidence>
<protein>
    <recommendedName>
        <fullName evidence="4">Trimethylguanosine synthase</fullName>
    </recommendedName>
    <alternativeName>
        <fullName evidence="18">Cap-specific guanine-N(2) methyltransferase</fullName>
    </alternativeName>
    <alternativeName>
        <fullName evidence="21">Nuclear receptor coactivator 6-interacting protein</fullName>
    </alternativeName>
    <alternativeName>
        <fullName evidence="22">PRIP-interacting protein with methyltransferase motif</fullName>
    </alternativeName>
</protein>
<dbReference type="InterPro" id="IPR029063">
    <property type="entry name" value="SAM-dependent_MTases_sf"/>
</dbReference>
<keyword evidence="11" id="KW-0804">Transcription</keyword>
<comment type="subunit">
    <text evidence="20">May form homooligomers. Interacts with CREBBP/CBP, EED/WAIT1, EP300/P300, NCOA6/PRIP, PPARBP/PBP and SMN.</text>
</comment>
<proteinExistence type="evidence at transcript level"/>
<dbReference type="InterPro" id="IPR019012">
    <property type="entry name" value="RNA_cap_Gua-N2-MeTrfase"/>
</dbReference>
<comment type="catalytic activity">
    <reaction evidence="17">
        <text>a 5'-end (N(7)-methyl 5'-triphosphoguanosine)-ribonucleoside in snRNA + S-adenosyl-L-methionine = a 5'-end (N(2),N(7)-dimethyl 5'-triphosphoguanosine)-ribonucleoside in snRNA + S-adenosyl-L-homocysteine + H(+)</text>
        <dbReference type="Rhea" id="RHEA:78471"/>
        <dbReference type="Rhea" id="RHEA-COMP:19085"/>
        <dbReference type="Rhea" id="RHEA-COMP:19087"/>
        <dbReference type="ChEBI" id="CHEBI:15378"/>
        <dbReference type="ChEBI" id="CHEBI:57856"/>
        <dbReference type="ChEBI" id="CHEBI:59789"/>
        <dbReference type="ChEBI" id="CHEBI:156461"/>
        <dbReference type="ChEBI" id="CHEBI:172880"/>
    </reaction>
    <physiologicalReaction direction="left-to-right" evidence="17">
        <dbReference type="Rhea" id="RHEA:78472"/>
    </physiologicalReaction>
</comment>
<comment type="similarity">
    <text evidence="13">Belongs to the methyltransferase superfamily. Trimethylguanosine synthase family.</text>
</comment>
<feature type="non-terminal residue" evidence="24">
    <location>
        <position position="1"/>
    </location>
</feature>
<evidence type="ECO:0000256" key="5">
    <source>
        <dbReference type="ARBA" id="ARBA00022490"/>
    </source>
</evidence>
<feature type="region of interest" description="Disordered" evidence="23">
    <location>
        <begin position="481"/>
        <end position="504"/>
    </location>
</feature>
<evidence type="ECO:0000256" key="13">
    <source>
        <dbReference type="ARBA" id="ARBA00025783"/>
    </source>
</evidence>
<evidence type="ECO:0000256" key="7">
    <source>
        <dbReference type="ARBA" id="ARBA00022603"/>
    </source>
</evidence>
<evidence type="ECO:0000256" key="14">
    <source>
        <dbReference type="ARBA" id="ARBA00047418"/>
    </source>
</evidence>
<feature type="compositionally biased region" description="Low complexity" evidence="23">
    <location>
        <begin position="484"/>
        <end position="495"/>
    </location>
</feature>
<feature type="compositionally biased region" description="Basic and acidic residues" evidence="23">
    <location>
        <begin position="260"/>
        <end position="278"/>
    </location>
</feature>
<evidence type="ECO:0000256" key="16">
    <source>
        <dbReference type="ARBA" id="ARBA00048763"/>
    </source>
</evidence>
<organism evidence="24">
    <name type="scientific">Rhodnius neglectus</name>
    <dbReference type="NCBI Taxonomy" id="72488"/>
    <lineage>
        <taxon>Eukaryota</taxon>
        <taxon>Metazoa</taxon>
        <taxon>Ecdysozoa</taxon>
        <taxon>Arthropoda</taxon>
        <taxon>Hexapoda</taxon>
        <taxon>Insecta</taxon>
        <taxon>Pterygota</taxon>
        <taxon>Neoptera</taxon>
        <taxon>Paraneoptera</taxon>
        <taxon>Hemiptera</taxon>
        <taxon>Heteroptera</taxon>
        <taxon>Panheteroptera</taxon>
        <taxon>Cimicomorpha</taxon>
        <taxon>Reduviidae</taxon>
        <taxon>Triatominae</taxon>
        <taxon>Rhodnius</taxon>
    </lineage>
</organism>
<keyword evidence="10" id="KW-0805">Transcription regulation</keyword>